<organism evidence="2 3">
    <name type="scientific">Candidatus Gemmiger excrementipullorum</name>
    <dbReference type="NCBI Taxonomy" id="2838610"/>
    <lineage>
        <taxon>Bacteria</taxon>
        <taxon>Bacillati</taxon>
        <taxon>Bacillota</taxon>
        <taxon>Clostridia</taxon>
        <taxon>Eubacteriales</taxon>
        <taxon>Gemmiger</taxon>
    </lineage>
</organism>
<sequence>MIVFIIAQIPKRNSRKMEFLQDFTKKGGAKVYRPPSRLAVTLLGAKKAPGTGLTPAPGGVGGKGTRTFPPGL</sequence>
<evidence type="ECO:0000313" key="2">
    <source>
        <dbReference type="EMBL" id="HIX93837.1"/>
    </source>
</evidence>
<evidence type="ECO:0000256" key="1">
    <source>
        <dbReference type="SAM" id="MobiDB-lite"/>
    </source>
</evidence>
<name>A0A9D1XYT7_9FIRM</name>
<comment type="caution">
    <text evidence="2">The sequence shown here is derived from an EMBL/GenBank/DDBJ whole genome shotgun (WGS) entry which is preliminary data.</text>
</comment>
<gene>
    <name evidence="2" type="ORF">H9846_00030</name>
</gene>
<dbReference type="Proteomes" id="UP000886751">
    <property type="component" value="Unassembled WGS sequence"/>
</dbReference>
<reference evidence="2" key="2">
    <citation type="submission" date="2021-04" db="EMBL/GenBank/DDBJ databases">
        <authorList>
            <person name="Gilroy R."/>
        </authorList>
    </citation>
    <scope>NUCLEOTIDE SEQUENCE</scope>
    <source>
        <strain evidence="2">ChiHecec2B26-7398</strain>
    </source>
</reference>
<dbReference type="AlphaFoldDB" id="A0A9D1XYT7"/>
<reference evidence="2" key="1">
    <citation type="journal article" date="2021" name="PeerJ">
        <title>Extensive microbial diversity within the chicken gut microbiome revealed by metagenomics and culture.</title>
        <authorList>
            <person name="Gilroy R."/>
            <person name="Ravi A."/>
            <person name="Getino M."/>
            <person name="Pursley I."/>
            <person name="Horton D.L."/>
            <person name="Alikhan N.F."/>
            <person name="Baker D."/>
            <person name="Gharbi K."/>
            <person name="Hall N."/>
            <person name="Watson M."/>
            <person name="Adriaenssens E.M."/>
            <person name="Foster-Nyarko E."/>
            <person name="Jarju S."/>
            <person name="Secka A."/>
            <person name="Antonio M."/>
            <person name="Oren A."/>
            <person name="Chaudhuri R.R."/>
            <person name="La Ragione R."/>
            <person name="Hildebrand F."/>
            <person name="Pallen M.J."/>
        </authorList>
    </citation>
    <scope>NUCLEOTIDE SEQUENCE</scope>
    <source>
        <strain evidence="2">ChiHecec2B26-7398</strain>
    </source>
</reference>
<evidence type="ECO:0000313" key="3">
    <source>
        <dbReference type="Proteomes" id="UP000886751"/>
    </source>
</evidence>
<proteinExistence type="predicted"/>
<feature type="region of interest" description="Disordered" evidence="1">
    <location>
        <begin position="51"/>
        <end position="72"/>
    </location>
</feature>
<accession>A0A9D1XYT7</accession>
<protein>
    <submittedName>
        <fullName evidence="2">Uncharacterized protein</fullName>
    </submittedName>
</protein>
<dbReference type="EMBL" id="DXEI01000001">
    <property type="protein sequence ID" value="HIX93837.1"/>
    <property type="molecule type" value="Genomic_DNA"/>
</dbReference>